<dbReference type="EMBL" id="KI271598">
    <property type="protein sequence ID" value="ERL64387.1"/>
    <property type="molecule type" value="Genomic_DNA"/>
</dbReference>
<dbReference type="HOGENOM" id="CLU_129795_0_0_9"/>
<dbReference type="Gene3D" id="2.30.110.10">
    <property type="entry name" value="Electron Transport, Fmn-binding Protein, Chain A"/>
    <property type="match status" value="1"/>
</dbReference>
<dbReference type="SUPFAM" id="SSF50475">
    <property type="entry name" value="FMN-binding split barrel"/>
    <property type="match status" value="1"/>
</dbReference>
<organism evidence="2 3">
    <name type="scientific">Schleiferilactobacillus shenzhenensis LY-73</name>
    <dbReference type="NCBI Taxonomy" id="1231336"/>
    <lineage>
        <taxon>Bacteria</taxon>
        <taxon>Bacillati</taxon>
        <taxon>Bacillota</taxon>
        <taxon>Bacilli</taxon>
        <taxon>Lactobacillales</taxon>
        <taxon>Lactobacillaceae</taxon>
        <taxon>Schleiferilactobacillus</taxon>
    </lineage>
</organism>
<evidence type="ECO:0000259" key="1">
    <source>
        <dbReference type="Pfam" id="PF01243"/>
    </source>
</evidence>
<gene>
    <name evidence="2" type="ORF">L248_0929</name>
</gene>
<evidence type="ECO:0000313" key="2">
    <source>
        <dbReference type="EMBL" id="ERL64387.1"/>
    </source>
</evidence>
<dbReference type="AlphaFoldDB" id="U4TSD1"/>
<name>U4TSD1_9LACO</name>
<dbReference type="STRING" id="1231336.L248_0929"/>
<sequence>MEEHRKQFHYCVTAATPSARLEDIMTDNIPNNAHAAHDAPPRTIRQAQQLLQEATVMEFATMDQRGFPNIVALTPLTLDRSLKHVLFYTDRDTTTIRNIAESPKASIYCFNERHHCSLGLQGYAGLISRDEVQDKYRADLTAYQQALAYTHPVFLRFTTIFVKVRYQDNVTFQKLLN</sequence>
<feature type="domain" description="Pyridoxamine 5'-phosphate oxidase N-terminal" evidence="1">
    <location>
        <begin position="46"/>
        <end position="141"/>
    </location>
</feature>
<dbReference type="Pfam" id="PF01243">
    <property type="entry name" value="PNPOx_N"/>
    <property type="match status" value="1"/>
</dbReference>
<dbReference type="eggNOG" id="COG3871">
    <property type="taxonomic scope" value="Bacteria"/>
</dbReference>
<dbReference type="Proteomes" id="UP000030647">
    <property type="component" value="Unassembled WGS sequence"/>
</dbReference>
<dbReference type="InterPro" id="IPR011576">
    <property type="entry name" value="Pyridox_Oxase_N"/>
</dbReference>
<reference evidence="3" key="1">
    <citation type="journal article" date="2013" name="Genome Announc.">
        <title>Whole-Genome Sequencing of Lactobacillus shenzhenensis Strain LY-73T.</title>
        <authorList>
            <person name="Lin Z."/>
            <person name="Liu Z."/>
            <person name="Yang R."/>
            <person name="Zou Y."/>
            <person name="Wan D."/>
            <person name="Chen J."/>
            <person name="Guo M."/>
            <person name="Zhao J."/>
            <person name="Fang C."/>
            <person name="Yang R."/>
            <person name="Liu F."/>
        </authorList>
    </citation>
    <scope>NUCLEOTIDE SEQUENCE [LARGE SCALE GENOMIC DNA]</scope>
    <source>
        <strain evidence="3">LY-73</strain>
    </source>
</reference>
<keyword evidence="3" id="KW-1185">Reference proteome</keyword>
<dbReference type="InterPro" id="IPR012349">
    <property type="entry name" value="Split_barrel_FMN-bd"/>
</dbReference>
<evidence type="ECO:0000313" key="3">
    <source>
        <dbReference type="Proteomes" id="UP000030647"/>
    </source>
</evidence>
<protein>
    <recommendedName>
        <fullName evidence="1">Pyridoxamine 5'-phosphate oxidase N-terminal domain-containing protein</fullName>
    </recommendedName>
</protein>
<accession>U4TSD1</accession>
<proteinExistence type="predicted"/>